<comment type="caution">
    <text evidence="1">The sequence shown here is derived from an EMBL/GenBank/DDBJ whole genome shotgun (WGS) entry which is preliminary data.</text>
</comment>
<name>A0ABY2WR29_9FLAO</name>
<accession>A0ABY2WR29</accession>
<proteinExistence type="predicted"/>
<organism evidence="1 2">
    <name type="scientific">Flagellimonas algicola</name>
    <dbReference type="NCBI Taxonomy" id="2583815"/>
    <lineage>
        <taxon>Bacteria</taxon>
        <taxon>Pseudomonadati</taxon>
        <taxon>Bacteroidota</taxon>
        <taxon>Flavobacteriia</taxon>
        <taxon>Flavobacteriales</taxon>
        <taxon>Flavobacteriaceae</taxon>
        <taxon>Flagellimonas</taxon>
    </lineage>
</organism>
<dbReference type="EMBL" id="VCNI01000001">
    <property type="protein sequence ID" value="TMU57116.1"/>
    <property type="molecule type" value="Genomic_DNA"/>
</dbReference>
<evidence type="ECO:0000313" key="2">
    <source>
        <dbReference type="Proteomes" id="UP000751614"/>
    </source>
</evidence>
<reference evidence="1 2" key="1">
    <citation type="submission" date="2019-05" db="EMBL/GenBank/DDBJ databases">
        <title>Flagellimonas sp. AsT0115, sp. nov., isolated from a marine red algae, Asparagopsis taxiformis.</title>
        <authorList>
            <person name="Kim J."/>
            <person name="Jeong S.E."/>
            <person name="Jeon C.O."/>
        </authorList>
    </citation>
    <scope>NUCLEOTIDE SEQUENCE [LARGE SCALE GENOMIC DNA]</scope>
    <source>
        <strain evidence="1 2">AsT0115</strain>
    </source>
</reference>
<sequence length="75" mass="8857">MKYKPLTKTQKIQLSHFIKEGYGSPQEFAKVLDRNLEMLFYIEEEVFTPREVQSVVSALRGIVTVLRIRERKKSK</sequence>
<dbReference type="Proteomes" id="UP000751614">
    <property type="component" value="Unassembled WGS sequence"/>
</dbReference>
<evidence type="ECO:0008006" key="3">
    <source>
        <dbReference type="Google" id="ProtNLM"/>
    </source>
</evidence>
<gene>
    <name evidence="1" type="ORF">FGG15_06090</name>
</gene>
<dbReference type="RefSeq" id="WP_138834259.1">
    <property type="nucleotide sequence ID" value="NZ_VCNI01000001.1"/>
</dbReference>
<protein>
    <recommendedName>
        <fullName evidence="3">Helix-turn-helix protein</fullName>
    </recommendedName>
</protein>
<keyword evidence="2" id="KW-1185">Reference proteome</keyword>
<evidence type="ECO:0000313" key="1">
    <source>
        <dbReference type="EMBL" id="TMU57116.1"/>
    </source>
</evidence>